<dbReference type="EMBL" id="ACXX02000001">
    <property type="protein sequence ID" value="EGD49615.1"/>
    <property type="molecule type" value="Genomic_DNA"/>
</dbReference>
<dbReference type="InterPro" id="IPR013783">
    <property type="entry name" value="Ig-like_fold"/>
</dbReference>
<comment type="similarity">
    <text evidence="1">Belongs to the serine-aspartate repeat-containing protein (SDr) family.</text>
</comment>
<feature type="domain" description="SpaA-like prealbumin fold" evidence="7">
    <location>
        <begin position="913"/>
        <end position="1001"/>
    </location>
</feature>
<evidence type="ECO:0000256" key="3">
    <source>
        <dbReference type="ARBA" id="ARBA00022729"/>
    </source>
</evidence>
<feature type="domain" description="SpaA-like prealbumin fold" evidence="7">
    <location>
        <begin position="1197"/>
        <end position="1283"/>
    </location>
</feature>
<feature type="transmembrane region" description="Helical" evidence="5">
    <location>
        <begin position="1437"/>
        <end position="1455"/>
    </location>
</feature>
<keyword evidence="5" id="KW-0472">Membrane</keyword>
<accession>F1T817</accession>
<feature type="domain" description="SpaA-like prealbumin fold" evidence="7">
    <location>
        <begin position="1301"/>
        <end position="1385"/>
    </location>
</feature>
<keyword evidence="3" id="KW-0732">Signal</keyword>
<keyword evidence="2" id="KW-0964">Secreted</keyword>
<evidence type="ECO:0000256" key="1">
    <source>
        <dbReference type="ARBA" id="ARBA00007257"/>
    </source>
</evidence>
<keyword evidence="9" id="KW-1185">Reference proteome</keyword>
<dbReference type="Pfam" id="PF05737">
    <property type="entry name" value="Collagen_bind"/>
    <property type="match status" value="4"/>
</dbReference>
<reference evidence="8" key="2">
    <citation type="submission" date="2011-01" db="EMBL/GenBank/DDBJ databases">
        <title>The Non-contiguous Finished genome of Clostridium papyrosolvens.</title>
        <authorList>
            <person name="Lucas S."/>
            <person name="Copeland A."/>
            <person name="Lapidus A."/>
            <person name="Cheng J.-F."/>
            <person name="Goodwin L."/>
            <person name="Pitluck S."/>
            <person name="Misra M."/>
            <person name="Chertkov O."/>
            <person name="Detter J.C."/>
            <person name="Han C."/>
            <person name="Tapia R."/>
            <person name="Land M."/>
            <person name="Hauser L."/>
            <person name="Kyrpides N."/>
            <person name="Ivanova N."/>
            <person name="Pagani I."/>
            <person name="Mouttaki H."/>
            <person name="He Z."/>
            <person name="Zhou J."/>
            <person name="Hemme C.L."/>
            <person name="Woyke T."/>
        </authorList>
    </citation>
    <scope>NUCLEOTIDE SEQUENCE [LARGE SCALE GENOMIC DNA]</scope>
    <source>
        <strain evidence="8">DSM 2782</strain>
    </source>
</reference>
<dbReference type="InterPro" id="IPR008966">
    <property type="entry name" value="Adhesion_dom_sf"/>
</dbReference>
<evidence type="ECO:0000313" key="9">
    <source>
        <dbReference type="Proteomes" id="UP000003860"/>
    </source>
</evidence>
<dbReference type="Proteomes" id="UP000003860">
    <property type="component" value="Unassembled WGS sequence"/>
</dbReference>
<dbReference type="NCBIfam" id="TIGR01451">
    <property type="entry name" value="B_ant_repeat"/>
    <property type="match status" value="2"/>
</dbReference>
<feature type="domain" description="Collagen binding" evidence="6">
    <location>
        <begin position="767"/>
        <end position="890"/>
    </location>
</feature>
<evidence type="ECO:0000256" key="5">
    <source>
        <dbReference type="SAM" id="Phobius"/>
    </source>
</evidence>
<feature type="domain" description="Collagen binding" evidence="6">
    <location>
        <begin position="490"/>
        <end position="601"/>
    </location>
</feature>
<dbReference type="GO" id="GO:0005518">
    <property type="term" value="F:collagen binding"/>
    <property type="evidence" value="ECO:0007669"/>
    <property type="project" value="InterPro"/>
</dbReference>
<dbReference type="Gene3D" id="2.60.40.10">
    <property type="entry name" value="Immunoglobulins"/>
    <property type="match status" value="5"/>
</dbReference>
<comment type="caution">
    <text evidence="8">The sequence shown here is derived from an EMBL/GenBank/DDBJ whole genome shotgun (WGS) entry which is preliminary data.</text>
</comment>
<sequence>MQNKKKLWLLVVIALVFQIISPINFVSADTDEIPQNQIKVTTANLKVMDGGTEILPNGNQYDNVPTNATFKIEYAFKLLDDDGAGTEYHYHKNQTHTITLPAGIVFSVPSEGIPIKDASNTQMGVVTCSGSSIIVTFNDYVDDSSNNSDMGCSFTINGSFDSSINNNPSPDPVKFIFAGNAITIRFHQEPQTPPDPDLVVDTYKSGVYDPQNNLITWTVKVKPTNTTGKNISVEDVYSNNQQYVSDSFAVDGVPTSADLVVDTSAHKLTYVFPEDIGMGVEKVITYQTTLAQDSFNAEDSSHESVEYVNTATIKQGTDVKGTAAAKVALNWIQKNGQVDQNNYRLIHWTINFNNDSVAEDSKHYTTTSSQSMTNPVITDTLPDGLDLVEDSVKINNNPVTSLGTSDLYTYVANKLTYSHIGTLTGRQVLTFDTLVSDYNTALNQNGGKVYNNTANITWDENTTYGTPSDGLGVGIGLSVIAKSAGSKISFEKDKNDIITWTIYVNRNKIDMVDPIVTDDFPSGVEYVADSFDINDKTGESFNGTLTTTASSIKYDFGNRTINSTYTITFRTKVTDYTKFFSNSSTGGVISFTNTAKLESSSVAGGVQTSGPATQVFDSEVIKKTVQTQYNYITRRVKWNITVNKNKIPLTKAEINDTIPTGMKFISGSFKVLDSKGNTVTDSAGALTYLNKEDSDTVGKDTFQYIFNGISDCETYNISYETEMKESYLKANQFPTQNFTNNVSISIIVDNKVKTVSSSATQVIKNPIVNKTSQYIKGADSIDWVVPINTGKVSWDGITLTDNLQNELELDMDTVKLYEMNLNADGTLTKVNPLSPLPKTVYSVAYSSKTFTLTLKGPVTGAYQLEFTTDVLTDNATVKNSITFQGSAFSAGSTASTVRVDVNDSSAVGYAKRGQISIIKEDTDDSGKKLSGAEFALYDINKQLVTTKTTDIDGKADFTSLKFRTFYIGETKAPDGYLINTELQKVKINSETPYVITFKNQKATAKIEFHKQSAGGQPLGGAEFTLYNKSNGAVVKTALSDSLGKVLFSDIPKGEYTIKETKAPSGYYASNDVILATVDTKADKTGMAVTLSKNVIKNSPIPGVSFGDLVLTKTDENGKILPEAKFVLLNAGGTIIQSGITQNDGKLRFNNLVAGQYSLRETEAPEGYELNKNDYPVNVTTGDTKAITVVNNTKKQYGAIEVQKNDEGGNPLEGAEFTLFDNAGKAVAKSITGKSGIVSFSNIPVGSYKIVESKAPEGYVASTVSISVVVQSNSTKKITFVNKKKDAGLPGTDIPQEKGTSKIIINKVDIKNKPLSGAEFTLFDSKGNIIAKAVSGADGQAVFSNLKPGNYQVQESKAPKGYVIDTKKLDIKLDKKETLKLDFRNRRVEDLQDEDVPFGWFDDGNPDKDDGKPNNPNSTKNDHKKGTLPQAGEMMDTYMLLLSGAVLVISGTTLLINSRKRKLSKE</sequence>
<dbReference type="SUPFAM" id="SSF49401">
    <property type="entry name" value="Bacterial adhesins"/>
    <property type="match status" value="6"/>
</dbReference>
<dbReference type="InterPro" id="IPR041033">
    <property type="entry name" value="SpaA_PFL_dom_1"/>
</dbReference>
<reference evidence="8" key="1">
    <citation type="submission" date="2009-07" db="EMBL/GenBank/DDBJ databases">
        <authorList>
            <consortium name="US DOE Joint Genome Institute (JGI-PGF)"/>
            <person name="Lucas S."/>
            <person name="Copeland A."/>
            <person name="Lapidus A."/>
            <person name="Glavina del Rio T."/>
            <person name="Tice H."/>
            <person name="Bruce D."/>
            <person name="Goodwin L."/>
            <person name="Pitluck S."/>
            <person name="Larimer F."/>
            <person name="Land M.L."/>
            <person name="Mouttaki H."/>
            <person name="He Z."/>
            <person name="Zhou J."/>
            <person name="Hemme C.L."/>
        </authorList>
    </citation>
    <scope>NUCLEOTIDE SEQUENCE [LARGE SCALE GENOMIC DNA]</scope>
    <source>
        <strain evidence="8">DSM 2782</strain>
    </source>
</reference>
<proteinExistence type="inferred from homology"/>
<name>F1T817_9FIRM</name>
<dbReference type="Pfam" id="PF17802">
    <property type="entry name" value="SpaA"/>
    <property type="match status" value="5"/>
</dbReference>
<dbReference type="PANTHER" id="PTHR36108">
    <property type="entry name" value="COLOSSIN-B-RELATED"/>
    <property type="match status" value="1"/>
</dbReference>
<evidence type="ECO:0000313" key="8">
    <source>
        <dbReference type="EMBL" id="EGD49615.1"/>
    </source>
</evidence>
<dbReference type="STRING" id="588581.Cpap_4056"/>
<evidence type="ECO:0000259" key="7">
    <source>
        <dbReference type="Pfam" id="PF17802"/>
    </source>
</evidence>
<feature type="domain" description="Collagen binding" evidence="6">
    <location>
        <begin position="633"/>
        <end position="740"/>
    </location>
</feature>
<keyword evidence="5" id="KW-0812">Transmembrane</keyword>
<evidence type="ECO:0000256" key="2">
    <source>
        <dbReference type="ARBA" id="ARBA00022525"/>
    </source>
</evidence>
<dbReference type="Gene3D" id="2.60.40.740">
    <property type="match status" value="5"/>
</dbReference>
<feature type="region of interest" description="Disordered" evidence="4">
    <location>
        <begin position="1395"/>
        <end position="1428"/>
    </location>
</feature>
<dbReference type="OrthoDB" id="9804660at2"/>
<evidence type="ECO:0000256" key="4">
    <source>
        <dbReference type="SAM" id="MobiDB-lite"/>
    </source>
</evidence>
<dbReference type="eggNOG" id="COG4932">
    <property type="taxonomic scope" value="Bacteria"/>
</dbReference>
<organism evidence="8 9">
    <name type="scientific">Ruminiclostridium papyrosolvens DSM 2782</name>
    <dbReference type="NCBI Taxonomy" id="588581"/>
    <lineage>
        <taxon>Bacteria</taxon>
        <taxon>Bacillati</taxon>
        <taxon>Bacillota</taxon>
        <taxon>Clostridia</taxon>
        <taxon>Eubacteriales</taxon>
        <taxon>Oscillospiraceae</taxon>
        <taxon>Ruminiclostridium</taxon>
    </lineage>
</organism>
<dbReference type="RefSeq" id="WP_004616471.1">
    <property type="nucleotide sequence ID" value="NZ_ACXX02000001.1"/>
</dbReference>
<keyword evidence="5" id="KW-1133">Transmembrane helix</keyword>
<feature type="domain" description="SpaA-like prealbumin fold" evidence="7">
    <location>
        <begin position="1106"/>
        <end position="1191"/>
    </location>
</feature>
<dbReference type="InterPro" id="IPR008456">
    <property type="entry name" value="Collagen-bd_dom"/>
</dbReference>
<gene>
    <name evidence="8" type="ORF">Cpap_4056</name>
</gene>
<protein>
    <submittedName>
        <fullName evidence="8">LPXTG-motif cell wall anchor domain protein</fullName>
    </submittedName>
</protein>
<feature type="domain" description="Collagen binding" evidence="6">
    <location>
        <begin position="202"/>
        <end position="266"/>
    </location>
</feature>
<feature type="domain" description="SpaA-like prealbumin fold" evidence="7">
    <location>
        <begin position="1005"/>
        <end position="1081"/>
    </location>
</feature>
<dbReference type="PANTHER" id="PTHR36108:SF13">
    <property type="entry name" value="COLOSSIN-B-RELATED"/>
    <property type="match status" value="1"/>
</dbReference>
<evidence type="ECO:0000259" key="6">
    <source>
        <dbReference type="Pfam" id="PF05737"/>
    </source>
</evidence>
<dbReference type="InterPro" id="IPR047589">
    <property type="entry name" value="DUF11_rpt"/>
</dbReference>
<dbReference type="SUPFAM" id="SSF49478">
    <property type="entry name" value="Cna protein B-type domain"/>
    <property type="match status" value="5"/>
</dbReference>